<dbReference type="Ensembl" id="ENSNPET00000006278.1">
    <property type="protein sequence ID" value="ENSNPEP00000006128.1"/>
    <property type="gene ID" value="ENSNPEG00000004619.1"/>
</dbReference>
<evidence type="ECO:0000313" key="8">
    <source>
        <dbReference type="Proteomes" id="UP000694420"/>
    </source>
</evidence>
<evidence type="ECO:0000313" key="7">
    <source>
        <dbReference type="Ensembl" id="ENSNPEP00000006128.1"/>
    </source>
</evidence>
<evidence type="ECO:0000256" key="4">
    <source>
        <dbReference type="ARBA" id="ARBA00022989"/>
    </source>
</evidence>
<evidence type="ECO:0000256" key="5">
    <source>
        <dbReference type="ARBA" id="ARBA00023136"/>
    </source>
</evidence>
<dbReference type="AlphaFoldDB" id="A0A8C6Z2I1"/>
<keyword evidence="4 6" id="KW-1133">Transmembrane helix</keyword>
<evidence type="ECO:0000256" key="6">
    <source>
        <dbReference type="SAM" id="Phobius"/>
    </source>
</evidence>
<dbReference type="PANTHER" id="PTHR12570:SF92">
    <property type="entry name" value="SPICHTHYIN, ISOFORM B"/>
    <property type="match status" value="1"/>
</dbReference>
<protein>
    <recommendedName>
        <fullName evidence="9">Magnesium transporter NIPA2</fullName>
    </recommendedName>
</protein>
<dbReference type="GO" id="GO:0016020">
    <property type="term" value="C:membrane"/>
    <property type="evidence" value="ECO:0007669"/>
    <property type="project" value="UniProtKB-SubCell"/>
</dbReference>
<reference evidence="7" key="2">
    <citation type="submission" date="2025-09" db="UniProtKB">
        <authorList>
            <consortium name="Ensembl"/>
        </authorList>
    </citation>
    <scope>IDENTIFICATION</scope>
</reference>
<evidence type="ECO:0008006" key="9">
    <source>
        <dbReference type="Google" id="ProtNLM"/>
    </source>
</evidence>
<dbReference type="PANTHER" id="PTHR12570">
    <property type="match status" value="1"/>
</dbReference>
<reference evidence="7" key="1">
    <citation type="submission" date="2025-08" db="UniProtKB">
        <authorList>
            <consortium name="Ensembl"/>
        </authorList>
    </citation>
    <scope>IDENTIFICATION</scope>
</reference>
<name>A0A8C6Z2I1_NOTPE</name>
<dbReference type="Proteomes" id="UP000694420">
    <property type="component" value="Unplaced"/>
</dbReference>
<keyword evidence="5 6" id="KW-0472">Membrane</keyword>
<dbReference type="Pfam" id="PF05653">
    <property type="entry name" value="Mg_trans_NIPA"/>
    <property type="match status" value="1"/>
</dbReference>
<keyword evidence="3 6" id="KW-0812">Transmembrane</keyword>
<evidence type="ECO:0000256" key="1">
    <source>
        <dbReference type="ARBA" id="ARBA00004141"/>
    </source>
</evidence>
<sequence length="142" mass="14645">MQPSSFLGSLSPSSLLPPLTPSRAVLPLACGAAHRAWCRVVNMSAPRASLLSAANGTAQSAAAAGSAAGRLYGGLALAVGSSVFIGASFILKKKGLLRLATKGVARAGQGGYAYLKEWLWWAGLLSSKSPLSNYVTSMYKLF</sequence>
<dbReference type="GO" id="GO:0015095">
    <property type="term" value="F:magnesium ion transmembrane transporter activity"/>
    <property type="evidence" value="ECO:0007669"/>
    <property type="project" value="InterPro"/>
</dbReference>
<evidence type="ECO:0000256" key="2">
    <source>
        <dbReference type="ARBA" id="ARBA00007230"/>
    </source>
</evidence>
<evidence type="ECO:0000256" key="3">
    <source>
        <dbReference type="ARBA" id="ARBA00022692"/>
    </source>
</evidence>
<feature type="transmembrane region" description="Helical" evidence="6">
    <location>
        <begin position="71"/>
        <end position="91"/>
    </location>
</feature>
<comment type="similarity">
    <text evidence="2">Belongs to the NIPA family.</text>
</comment>
<dbReference type="InterPro" id="IPR008521">
    <property type="entry name" value="Mg_trans_NIPA"/>
</dbReference>
<comment type="subcellular location">
    <subcellularLocation>
        <location evidence="1">Membrane</location>
        <topology evidence="1">Multi-pass membrane protein</topology>
    </subcellularLocation>
</comment>
<accession>A0A8C6Z2I1</accession>
<keyword evidence="8" id="KW-1185">Reference proteome</keyword>
<proteinExistence type="inferred from homology"/>
<organism evidence="7 8">
    <name type="scientific">Nothoprocta perdicaria</name>
    <name type="common">Chilean tinamou</name>
    <name type="synonym">Crypturus perdicarius</name>
    <dbReference type="NCBI Taxonomy" id="30464"/>
    <lineage>
        <taxon>Eukaryota</taxon>
        <taxon>Metazoa</taxon>
        <taxon>Chordata</taxon>
        <taxon>Craniata</taxon>
        <taxon>Vertebrata</taxon>
        <taxon>Euteleostomi</taxon>
        <taxon>Archelosauria</taxon>
        <taxon>Archosauria</taxon>
        <taxon>Dinosauria</taxon>
        <taxon>Saurischia</taxon>
        <taxon>Theropoda</taxon>
        <taxon>Coelurosauria</taxon>
        <taxon>Aves</taxon>
        <taxon>Palaeognathae</taxon>
        <taxon>Tinamiformes</taxon>
        <taxon>Tinamidae</taxon>
        <taxon>Nothoprocta</taxon>
    </lineage>
</organism>